<feature type="domain" description="DUF6596" evidence="2">
    <location>
        <begin position="183"/>
        <end position="284"/>
    </location>
</feature>
<evidence type="ECO:0000259" key="1">
    <source>
        <dbReference type="Pfam" id="PF04542"/>
    </source>
</evidence>
<dbReference type="SUPFAM" id="SSF88659">
    <property type="entry name" value="Sigma3 and sigma4 domains of RNA polymerase sigma factors"/>
    <property type="match status" value="1"/>
</dbReference>
<dbReference type="PANTHER" id="PTHR47756:SF2">
    <property type="entry name" value="BLL6612 PROTEIN"/>
    <property type="match status" value="1"/>
</dbReference>
<reference evidence="3 4" key="1">
    <citation type="submission" date="2020-08" db="EMBL/GenBank/DDBJ databases">
        <title>Functional genomics of gut bacteria from endangered species of beetles.</title>
        <authorList>
            <person name="Carlos-Shanley C."/>
        </authorList>
    </citation>
    <scope>NUCLEOTIDE SEQUENCE [LARGE SCALE GENOMIC DNA]</scope>
    <source>
        <strain evidence="3 4">S00068</strain>
    </source>
</reference>
<dbReference type="InterPro" id="IPR013325">
    <property type="entry name" value="RNA_pol_sigma_r2"/>
</dbReference>
<dbReference type="Proteomes" id="UP000587367">
    <property type="component" value="Unassembled WGS sequence"/>
</dbReference>
<dbReference type="EMBL" id="JACHKS010000001">
    <property type="protein sequence ID" value="MBB6329791.1"/>
    <property type="molecule type" value="Genomic_DNA"/>
</dbReference>
<gene>
    <name evidence="3" type="ORF">HNP24_000741</name>
</gene>
<dbReference type="InterPro" id="IPR007627">
    <property type="entry name" value="RNA_pol_sigma70_r2"/>
</dbReference>
<dbReference type="InterPro" id="IPR036388">
    <property type="entry name" value="WH-like_DNA-bd_sf"/>
</dbReference>
<keyword evidence="4" id="KW-1185">Reference proteome</keyword>
<sequence length="413" mass="47512">MTNPNEITPHLFRTEYSKIVAVLCRSFDIKHIEIAEDIASETFLKASEYWALNGLPDNPAAWLYTVAKNKAKDYFKHLSIIEKNKKEGVRTTEKEYQTIDFDTKSISDSQLEMIFATCNPVNSRETQICLALQILCGFSVEEIANAFLSKTETIKKRLQRGREALRTHHFTIDSLSEQDIHQRLETVLTTLYLLFNEGYFSRTNNLLIRKDLCLEALRLTLILTDNLFTNTPKTNALLALMCFQSSRLDARTNGEGEAILFDEQDEKLWDKTLIEKGNYYLIEACQTNSTSVSKYHLEAGIAYWHTSSAKDKWQQILTLYNQLVIIEYSPVTALNRAFAFSKVYGNKIAVTEAEKLTLTGNEYYHALLGYLYSEIQADQAIYHFEEAIRLTKSKPEKLTLQKQLNVLKQQSKM</sequence>
<dbReference type="Gene3D" id="1.10.1740.10">
    <property type="match status" value="1"/>
</dbReference>
<protein>
    <submittedName>
        <fullName evidence="3">RNA polymerase sigma-70 factor (ECF subfamily)</fullName>
    </submittedName>
</protein>
<name>A0ABR6PWD5_9FLAO</name>
<evidence type="ECO:0000313" key="3">
    <source>
        <dbReference type="EMBL" id="MBB6329791.1"/>
    </source>
</evidence>
<organism evidence="3 4">
    <name type="scientific">Chryseobacterium sediminis</name>
    <dbReference type="NCBI Taxonomy" id="1679494"/>
    <lineage>
        <taxon>Bacteria</taxon>
        <taxon>Pseudomonadati</taxon>
        <taxon>Bacteroidota</taxon>
        <taxon>Flavobacteriia</taxon>
        <taxon>Flavobacteriales</taxon>
        <taxon>Weeksellaceae</taxon>
        <taxon>Chryseobacterium group</taxon>
        <taxon>Chryseobacterium</taxon>
    </lineage>
</organism>
<dbReference type="SUPFAM" id="SSF88946">
    <property type="entry name" value="Sigma2 domain of RNA polymerase sigma factors"/>
    <property type="match status" value="1"/>
</dbReference>
<dbReference type="Pfam" id="PF04542">
    <property type="entry name" value="Sigma70_r2"/>
    <property type="match status" value="1"/>
</dbReference>
<comment type="caution">
    <text evidence="3">The sequence shown here is derived from an EMBL/GenBank/DDBJ whole genome shotgun (WGS) entry which is preliminary data.</text>
</comment>
<feature type="domain" description="RNA polymerase sigma-70 region 2" evidence="1">
    <location>
        <begin position="19"/>
        <end position="76"/>
    </location>
</feature>
<dbReference type="RefSeq" id="WP_184553075.1">
    <property type="nucleotide sequence ID" value="NZ_JACHKS010000001.1"/>
</dbReference>
<dbReference type="Gene3D" id="1.10.10.10">
    <property type="entry name" value="Winged helix-like DNA-binding domain superfamily/Winged helix DNA-binding domain"/>
    <property type="match status" value="1"/>
</dbReference>
<dbReference type="Pfam" id="PF20239">
    <property type="entry name" value="DUF6596"/>
    <property type="match status" value="1"/>
</dbReference>
<proteinExistence type="predicted"/>
<dbReference type="InterPro" id="IPR046531">
    <property type="entry name" value="DUF6596"/>
</dbReference>
<dbReference type="InterPro" id="IPR013324">
    <property type="entry name" value="RNA_pol_sigma_r3/r4-like"/>
</dbReference>
<accession>A0ABR6PWD5</accession>
<evidence type="ECO:0000259" key="2">
    <source>
        <dbReference type="Pfam" id="PF20239"/>
    </source>
</evidence>
<dbReference type="PANTHER" id="PTHR47756">
    <property type="entry name" value="BLL6612 PROTEIN-RELATED"/>
    <property type="match status" value="1"/>
</dbReference>
<evidence type="ECO:0000313" key="4">
    <source>
        <dbReference type="Proteomes" id="UP000587367"/>
    </source>
</evidence>